<dbReference type="PANTHER" id="PTHR43353:SF5">
    <property type="entry name" value="SUCCINATE-SEMIALDEHYDE DEHYDROGENASE, MITOCHONDRIAL"/>
    <property type="match status" value="1"/>
</dbReference>
<keyword evidence="1" id="KW-0560">Oxidoreductase</keyword>
<comment type="caution">
    <text evidence="3">The sequence shown here is derived from an EMBL/GenBank/DDBJ whole genome shotgun (WGS) entry which is preliminary data.</text>
</comment>
<dbReference type="GO" id="GO:0005739">
    <property type="term" value="C:mitochondrion"/>
    <property type="evidence" value="ECO:0007669"/>
    <property type="project" value="TreeGrafter"/>
</dbReference>
<dbReference type="PANTHER" id="PTHR43353">
    <property type="entry name" value="SUCCINATE-SEMIALDEHYDE DEHYDROGENASE, MITOCHONDRIAL"/>
    <property type="match status" value="1"/>
</dbReference>
<dbReference type="AlphaFoldDB" id="A0A3S5AUN4"/>
<evidence type="ECO:0000313" key="4">
    <source>
        <dbReference type="Proteomes" id="UP000784294"/>
    </source>
</evidence>
<dbReference type="Gene3D" id="3.40.605.10">
    <property type="entry name" value="Aldehyde Dehydrogenase, Chain A, domain 1"/>
    <property type="match status" value="1"/>
</dbReference>
<evidence type="ECO:0000256" key="1">
    <source>
        <dbReference type="ARBA" id="ARBA00023002"/>
    </source>
</evidence>
<evidence type="ECO:0000313" key="3">
    <source>
        <dbReference type="EMBL" id="VEL28879.1"/>
    </source>
</evidence>
<proteinExistence type="predicted"/>
<accession>A0A3S5AUN4</accession>
<dbReference type="InterPro" id="IPR016162">
    <property type="entry name" value="Ald_DH_N"/>
</dbReference>
<dbReference type="InterPro" id="IPR016161">
    <property type="entry name" value="Ald_DH/histidinol_DH"/>
</dbReference>
<gene>
    <name evidence="3" type="ORF">PXEA_LOCUS22319</name>
</gene>
<dbReference type="OrthoDB" id="310895at2759"/>
<dbReference type="GO" id="GO:0004777">
    <property type="term" value="F:succinate-semialdehyde dehydrogenase (NAD+) activity"/>
    <property type="evidence" value="ECO:0007669"/>
    <property type="project" value="TreeGrafter"/>
</dbReference>
<name>A0A3S5AUN4_9PLAT</name>
<reference evidence="3" key="1">
    <citation type="submission" date="2018-11" db="EMBL/GenBank/DDBJ databases">
        <authorList>
            <consortium name="Pathogen Informatics"/>
        </authorList>
    </citation>
    <scope>NUCLEOTIDE SEQUENCE</scope>
</reference>
<evidence type="ECO:0000259" key="2">
    <source>
        <dbReference type="Pfam" id="PF00171"/>
    </source>
</evidence>
<feature type="domain" description="Aldehyde dehydrogenase" evidence="2">
    <location>
        <begin position="1"/>
        <end position="86"/>
    </location>
</feature>
<organism evidence="3 4">
    <name type="scientific">Protopolystoma xenopodis</name>
    <dbReference type="NCBI Taxonomy" id="117903"/>
    <lineage>
        <taxon>Eukaryota</taxon>
        <taxon>Metazoa</taxon>
        <taxon>Spiralia</taxon>
        <taxon>Lophotrochozoa</taxon>
        <taxon>Platyhelminthes</taxon>
        <taxon>Monogenea</taxon>
        <taxon>Polyopisthocotylea</taxon>
        <taxon>Polystomatidea</taxon>
        <taxon>Polystomatidae</taxon>
        <taxon>Protopolystoma</taxon>
    </lineage>
</organism>
<dbReference type="InterPro" id="IPR015590">
    <property type="entry name" value="Aldehyde_DH_dom"/>
</dbReference>
<sequence>MITRKAGAALAAGCAAVLKVAEDAPLSGLLAARLAIDEAGLAPAGLFSCLTATGDMDDGRAQIGRLFCTDPRIRHIAFTGSTQVGR</sequence>
<dbReference type="SUPFAM" id="SSF53720">
    <property type="entry name" value="ALDH-like"/>
    <property type="match status" value="1"/>
</dbReference>
<dbReference type="GO" id="GO:0009450">
    <property type="term" value="P:gamma-aminobutyric acid catabolic process"/>
    <property type="evidence" value="ECO:0007669"/>
    <property type="project" value="TreeGrafter"/>
</dbReference>
<dbReference type="Pfam" id="PF00171">
    <property type="entry name" value="Aldedh"/>
    <property type="match status" value="1"/>
</dbReference>
<feature type="non-terminal residue" evidence="3">
    <location>
        <position position="86"/>
    </location>
</feature>
<keyword evidence="4" id="KW-1185">Reference proteome</keyword>
<dbReference type="EMBL" id="CAAALY010098439">
    <property type="protein sequence ID" value="VEL28879.1"/>
    <property type="molecule type" value="Genomic_DNA"/>
</dbReference>
<protein>
    <recommendedName>
        <fullName evidence="2">Aldehyde dehydrogenase domain-containing protein</fullName>
    </recommendedName>
</protein>
<dbReference type="Proteomes" id="UP000784294">
    <property type="component" value="Unassembled WGS sequence"/>
</dbReference>
<dbReference type="InterPro" id="IPR050740">
    <property type="entry name" value="Aldehyde_DH_Superfamily"/>
</dbReference>